<feature type="compositionally biased region" description="Basic and acidic residues" evidence="1">
    <location>
        <begin position="219"/>
        <end position="232"/>
    </location>
</feature>
<dbReference type="Proteomes" id="UP000518752">
    <property type="component" value="Unassembled WGS sequence"/>
</dbReference>
<dbReference type="PANTHER" id="PTHR46622">
    <property type="entry name" value="DNA-DEPENDENT METALLOPROTEASE WSS1"/>
    <property type="match status" value="1"/>
</dbReference>
<dbReference type="PANTHER" id="PTHR46622:SF1">
    <property type="entry name" value="DNA-DEPENDENT METALLOPROTEASE WSS1"/>
    <property type="match status" value="1"/>
</dbReference>
<dbReference type="EMBL" id="JAACJN010000084">
    <property type="protein sequence ID" value="KAF5377379.1"/>
    <property type="molecule type" value="Genomic_DNA"/>
</dbReference>
<sequence length="425" mass="48007">MVHTRFNEQEPNPNPHINFITALPANDAEEARQYLRALAAQVRPIMKLHGLEVNSLEEYEYNTVFAGRNWNSGETVGLYRLLLEKHMNHGPAFQALWQRLKNELRQLQDKDYYGDGYWSGGTRLADSAAIPGQGLDTGELPEYIACAQRTARPSTLGRRRGPRPPMEPSNRTGRQAAKQRKPGSRITSKYAFHGEGISLSVDDNESHGKGFGKQAGSKRAREERALVAERRLQMLASSSRVPPTESDKDEETLSDTEIIPETDNDRRRALFAAEGEEDLKYLNLQSSTKNFQNDFIFTGQGRADVNPDIADNFTETAETASARKGKRKADVHEQQLRVKKTKSNLVNTEIAIRKKEALGMTGQSGRTIGSNKGERPVKEGRVNRVNQDSDSSWSCIEKRAGTSRMRRVWDRARTKVIQHMNWKSW</sequence>
<dbReference type="GO" id="GO:0005634">
    <property type="term" value="C:nucleus"/>
    <property type="evidence" value="ECO:0007669"/>
    <property type="project" value="TreeGrafter"/>
</dbReference>
<evidence type="ECO:0000313" key="4">
    <source>
        <dbReference type="Proteomes" id="UP000518752"/>
    </source>
</evidence>
<feature type="region of interest" description="Disordered" evidence="1">
    <location>
        <begin position="361"/>
        <end position="386"/>
    </location>
</feature>
<dbReference type="Pfam" id="PF08325">
    <property type="entry name" value="WLM"/>
    <property type="match status" value="1"/>
</dbReference>
<dbReference type="OrthoDB" id="447842at2759"/>
<dbReference type="GO" id="GO:0008237">
    <property type="term" value="F:metallopeptidase activity"/>
    <property type="evidence" value="ECO:0007669"/>
    <property type="project" value="TreeGrafter"/>
</dbReference>
<evidence type="ECO:0000259" key="2">
    <source>
        <dbReference type="PROSITE" id="PS51397"/>
    </source>
</evidence>
<organism evidence="3 4">
    <name type="scientific">Collybiopsis confluens</name>
    <dbReference type="NCBI Taxonomy" id="2823264"/>
    <lineage>
        <taxon>Eukaryota</taxon>
        <taxon>Fungi</taxon>
        <taxon>Dikarya</taxon>
        <taxon>Basidiomycota</taxon>
        <taxon>Agaricomycotina</taxon>
        <taxon>Agaricomycetes</taxon>
        <taxon>Agaricomycetidae</taxon>
        <taxon>Agaricales</taxon>
        <taxon>Marasmiineae</taxon>
        <taxon>Omphalotaceae</taxon>
        <taxon>Collybiopsis</taxon>
    </lineage>
</organism>
<keyword evidence="4" id="KW-1185">Reference proteome</keyword>
<proteinExistence type="predicted"/>
<dbReference type="InterPro" id="IPR053000">
    <property type="entry name" value="WSS1-like_metalloprotease"/>
</dbReference>
<dbReference type="AlphaFoldDB" id="A0A8H5M1Q0"/>
<reference evidence="3 4" key="1">
    <citation type="journal article" date="2020" name="ISME J.">
        <title>Uncovering the hidden diversity of litter-decomposition mechanisms in mushroom-forming fungi.</title>
        <authorList>
            <person name="Floudas D."/>
            <person name="Bentzer J."/>
            <person name="Ahren D."/>
            <person name="Johansson T."/>
            <person name="Persson P."/>
            <person name="Tunlid A."/>
        </authorList>
    </citation>
    <scope>NUCLEOTIDE SEQUENCE [LARGE SCALE GENOMIC DNA]</scope>
    <source>
        <strain evidence="3 4">CBS 406.79</strain>
    </source>
</reference>
<protein>
    <recommendedName>
        <fullName evidence="2">WLM domain-containing protein</fullName>
    </recommendedName>
</protein>
<comment type="caution">
    <text evidence="3">The sequence shown here is derived from an EMBL/GenBank/DDBJ whole genome shotgun (WGS) entry which is preliminary data.</text>
</comment>
<dbReference type="InterPro" id="IPR013536">
    <property type="entry name" value="WLM_dom"/>
</dbReference>
<feature type="compositionally biased region" description="Basic and acidic residues" evidence="1">
    <location>
        <begin position="372"/>
        <end position="382"/>
    </location>
</feature>
<dbReference type="PROSITE" id="PS51397">
    <property type="entry name" value="WLM"/>
    <property type="match status" value="1"/>
</dbReference>
<gene>
    <name evidence="3" type="ORF">D9757_008031</name>
</gene>
<feature type="region of interest" description="Disordered" evidence="1">
    <location>
        <begin position="149"/>
        <end position="253"/>
    </location>
</feature>
<accession>A0A8H5M1Q0</accession>
<dbReference type="GO" id="GO:0006281">
    <property type="term" value="P:DNA repair"/>
    <property type="evidence" value="ECO:0007669"/>
    <property type="project" value="TreeGrafter"/>
</dbReference>
<feature type="compositionally biased region" description="Polar residues" evidence="1">
    <location>
        <begin position="361"/>
        <end position="370"/>
    </location>
</feature>
<name>A0A8H5M1Q0_9AGAR</name>
<feature type="domain" description="WLM" evidence="2">
    <location>
        <begin position="8"/>
        <end position="233"/>
    </location>
</feature>
<evidence type="ECO:0000313" key="3">
    <source>
        <dbReference type="EMBL" id="KAF5377379.1"/>
    </source>
</evidence>
<evidence type="ECO:0000256" key="1">
    <source>
        <dbReference type="SAM" id="MobiDB-lite"/>
    </source>
</evidence>